<accession>A0ACB5SWH3</accession>
<sequence>MQANLCTRLDSTTLTNNSNNVDFVTGFQILDLKDINLKLDDFCLKVIQRAKTLSHYLNVFKDGNSTTSNEIFGKATANSPTALLNVNETYASLKRRAKNSFHSQLIDYLN</sequence>
<reference evidence="1" key="1">
    <citation type="submission" date="2023-04" db="EMBL/GenBank/DDBJ databases">
        <title>Ambrosiozyma monospora NBRC 10751.</title>
        <authorList>
            <person name="Ichikawa N."/>
            <person name="Sato H."/>
            <person name="Tonouchi N."/>
        </authorList>
    </citation>
    <scope>NUCLEOTIDE SEQUENCE</scope>
    <source>
        <strain evidence="1">NBRC 10751</strain>
    </source>
</reference>
<evidence type="ECO:0000313" key="1">
    <source>
        <dbReference type="EMBL" id="GME75063.1"/>
    </source>
</evidence>
<dbReference type="Proteomes" id="UP001165064">
    <property type="component" value="Unassembled WGS sequence"/>
</dbReference>
<keyword evidence="2" id="KW-1185">Reference proteome</keyword>
<evidence type="ECO:0000313" key="2">
    <source>
        <dbReference type="Proteomes" id="UP001165064"/>
    </source>
</evidence>
<gene>
    <name evidence="1" type="ORF">Amon02_000201100</name>
</gene>
<dbReference type="EMBL" id="BSXS01001105">
    <property type="protein sequence ID" value="GME75063.1"/>
    <property type="molecule type" value="Genomic_DNA"/>
</dbReference>
<organism evidence="1 2">
    <name type="scientific">Ambrosiozyma monospora</name>
    <name type="common">Yeast</name>
    <name type="synonym">Endomycopsis monosporus</name>
    <dbReference type="NCBI Taxonomy" id="43982"/>
    <lineage>
        <taxon>Eukaryota</taxon>
        <taxon>Fungi</taxon>
        <taxon>Dikarya</taxon>
        <taxon>Ascomycota</taxon>
        <taxon>Saccharomycotina</taxon>
        <taxon>Pichiomycetes</taxon>
        <taxon>Pichiales</taxon>
        <taxon>Pichiaceae</taxon>
        <taxon>Ambrosiozyma</taxon>
    </lineage>
</organism>
<name>A0ACB5SWH3_AMBMO</name>
<comment type="caution">
    <text evidence="1">The sequence shown here is derived from an EMBL/GenBank/DDBJ whole genome shotgun (WGS) entry which is preliminary data.</text>
</comment>
<proteinExistence type="predicted"/>
<protein>
    <submittedName>
        <fullName evidence="1">Unnamed protein product</fullName>
    </submittedName>
</protein>